<evidence type="ECO:0000313" key="3">
    <source>
        <dbReference type="Proteomes" id="UP000460318"/>
    </source>
</evidence>
<dbReference type="InterPro" id="IPR052564">
    <property type="entry name" value="N-acetyltrans/Recomb-assoc"/>
</dbReference>
<keyword evidence="2" id="KW-0808">Transferase</keyword>
<protein>
    <submittedName>
        <fullName evidence="2">GNAT family N-acetyltransferase</fullName>
    </submittedName>
</protein>
<accession>A0A7X3LG55</accession>
<dbReference type="InterPro" id="IPR016181">
    <property type="entry name" value="Acyl_CoA_acyltransferase"/>
</dbReference>
<proteinExistence type="predicted"/>
<dbReference type="Proteomes" id="UP000460318">
    <property type="component" value="Unassembled WGS sequence"/>
</dbReference>
<dbReference type="SUPFAM" id="SSF55729">
    <property type="entry name" value="Acyl-CoA N-acyltransferases (Nat)"/>
    <property type="match status" value="1"/>
</dbReference>
<sequence>MNIREWEERDTDEMVELFYHTVHMVNSRDYSLEQLNAWADLAEKGERKIAWLLSFRGRIAYVAEDDGIIAGFVDMTSEGYVDRLYVHQAYQRRGVASALLGKVEREARNLQIGRLWTEASVTAKAFFERKGYCVTEEQRVLRKGIPLTNYVMIKTLNI</sequence>
<dbReference type="Pfam" id="PF13673">
    <property type="entry name" value="Acetyltransf_10"/>
    <property type="match status" value="1"/>
</dbReference>
<evidence type="ECO:0000313" key="2">
    <source>
        <dbReference type="EMBL" id="MWV44376.1"/>
    </source>
</evidence>
<dbReference type="PANTHER" id="PTHR43451">
    <property type="entry name" value="ACETYLTRANSFERASE (GNAT) FAMILY PROTEIN"/>
    <property type="match status" value="1"/>
</dbReference>
<dbReference type="PROSITE" id="PS51186">
    <property type="entry name" value="GNAT"/>
    <property type="match status" value="1"/>
</dbReference>
<comment type="caution">
    <text evidence="2">The sequence shown here is derived from an EMBL/GenBank/DDBJ whole genome shotgun (WGS) entry which is preliminary data.</text>
</comment>
<organism evidence="2 3">
    <name type="scientific">Paenibacillus dendrobii</name>
    <dbReference type="NCBI Taxonomy" id="2691084"/>
    <lineage>
        <taxon>Bacteria</taxon>
        <taxon>Bacillati</taxon>
        <taxon>Bacillota</taxon>
        <taxon>Bacilli</taxon>
        <taxon>Bacillales</taxon>
        <taxon>Paenibacillaceae</taxon>
        <taxon>Paenibacillus</taxon>
    </lineage>
</organism>
<dbReference type="GO" id="GO:0016747">
    <property type="term" value="F:acyltransferase activity, transferring groups other than amino-acyl groups"/>
    <property type="evidence" value="ECO:0007669"/>
    <property type="project" value="InterPro"/>
</dbReference>
<feature type="domain" description="N-acetyltransferase" evidence="1">
    <location>
        <begin position="1"/>
        <end position="157"/>
    </location>
</feature>
<dbReference type="CDD" id="cd04301">
    <property type="entry name" value="NAT_SF"/>
    <property type="match status" value="1"/>
</dbReference>
<keyword evidence="3" id="KW-1185">Reference proteome</keyword>
<dbReference type="AlphaFoldDB" id="A0A7X3LG55"/>
<gene>
    <name evidence="2" type="ORF">GRF59_12120</name>
</gene>
<reference evidence="2 3" key="1">
    <citation type="submission" date="2019-12" db="EMBL/GenBank/DDBJ databases">
        <title>Paenibacillus sp. nov., an endophytic bacterium isolated from the stem of Dendrobium.</title>
        <authorList>
            <person name="Zhao R."/>
        </authorList>
    </citation>
    <scope>NUCLEOTIDE SEQUENCE [LARGE SCALE GENOMIC DNA]</scope>
    <source>
        <strain evidence="2 3">HJL G12</strain>
    </source>
</reference>
<dbReference type="InterPro" id="IPR000182">
    <property type="entry name" value="GNAT_dom"/>
</dbReference>
<dbReference type="RefSeq" id="WP_160497799.1">
    <property type="nucleotide sequence ID" value="NZ_WUBI01000001.1"/>
</dbReference>
<dbReference type="PANTHER" id="PTHR43451:SF1">
    <property type="entry name" value="ACETYLTRANSFERASE"/>
    <property type="match status" value="1"/>
</dbReference>
<evidence type="ECO:0000259" key="1">
    <source>
        <dbReference type="PROSITE" id="PS51186"/>
    </source>
</evidence>
<name>A0A7X3LG55_9BACL</name>
<dbReference type="EMBL" id="WUBI01000001">
    <property type="protein sequence ID" value="MWV44376.1"/>
    <property type="molecule type" value="Genomic_DNA"/>
</dbReference>
<dbReference type="Gene3D" id="3.40.630.30">
    <property type="match status" value="1"/>
</dbReference>